<dbReference type="Proteomes" id="UP001519287">
    <property type="component" value="Unassembled WGS sequence"/>
</dbReference>
<organism evidence="2 3">
    <name type="scientific">Paenibacillus eucommiae</name>
    <dbReference type="NCBI Taxonomy" id="1355755"/>
    <lineage>
        <taxon>Bacteria</taxon>
        <taxon>Bacillati</taxon>
        <taxon>Bacillota</taxon>
        <taxon>Bacilli</taxon>
        <taxon>Bacillales</taxon>
        <taxon>Paenibacillaceae</taxon>
        <taxon>Paenibacillus</taxon>
    </lineage>
</organism>
<evidence type="ECO:0000313" key="3">
    <source>
        <dbReference type="Proteomes" id="UP001519287"/>
    </source>
</evidence>
<keyword evidence="3" id="KW-1185">Reference proteome</keyword>
<evidence type="ECO:0000259" key="1">
    <source>
        <dbReference type="Pfam" id="PF00881"/>
    </source>
</evidence>
<comment type="caution">
    <text evidence="2">The sequence shown here is derived from an EMBL/GenBank/DDBJ whole genome shotgun (WGS) entry which is preliminary data.</text>
</comment>
<dbReference type="SUPFAM" id="SSF55469">
    <property type="entry name" value="FMN-dependent nitroreductase-like"/>
    <property type="match status" value="1"/>
</dbReference>
<name>A0ABS4INR6_9BACL</name>
<gene>
    <name evidence="2" type="ORF">J2Z66_000793</name>
</gene>
<feature type="domain" description="Nitroreductase" evidence="1">
    <location>
        <begin position="7"/>
        <end position="167"/>
    </location>
</feature>
<dbReference type="PANTHER" id="PTHR43821">
    <property type="entry name" value="NAD(P)H NITROREDUCTASE YDJA-RELATED"/>
    <property type="match status" value="1"/>
</dbReference>
<dbReference type="Gene3D" id="3.40.109.10">
    <property type="entry name" value="NADH Oxidase"/>
    <property type="match status" value="1"/>
</dbReference>
<protein>
    <submittedName>
        <fullName evidence="2">Nitroreductase</fullName>
    </submittedName>
</protein>
<accession>A0ABS4INR6</accession>
<dbReference type="PANTHER" id="PTHR43821:SF1">
    <property type="entry name" value="NAD(P)H NITROREDUCTASE YDJA-RELATED"/>
    <property type="match status" value="1"/>
</dbReference>
<evidence type="ECO:0000313" key="2">
    <source>
        <dbReference type="EMBL" id="MBP1989198.1"/>
    </source>
</evidence>
<sequence>MSLRTLIRERRSIRKFNDEPVSQEVVMNLLQKADQLCAYNGDVRWRYLYAGTFEERERLADCISAKILGNSLAKIALGTVINRLRKWIIKVPANLITIVKTDLDPVKHDEAYGTLCRILQSFQLLAWEQRLGMVWITSEPIIQNDVFYNQIGLQEDERFVGLLQIGYFDKAPKGSERTSAEYFLTEFATK</sequence>
<dbReference type="InterPro" id="IPR052530">
    <property type="entry name" value="NAD(P)H_nitroreductase"/>
</dbReference>
<dbReference type="Pfam" id="PF00881">
    <property type="entry name" value="Nitroreductase"/>
    <property type="match status" value="1"/>
</dbReference>
<dbReference type="InterPro" id="IPR029479">
    <property type="entry name" value="Nitroreductase"/>
</dbReference>
<dbReference type="EMBL" id="JAGGLB010000002">
    <property type="protein sequence ID" value="MBP1989198.1"/>
    <property type="molecule type" value="Genomic_DNA"/>
</dbReference>
<dbReference type="RefSeq" id="WP_209970030.1">
    <property type="nucleotide sequence ID" value="NZ_JAGGLB010000002.1"/>
</dbReference>
<proteinExistence type="predicted"/>
<reference evidence="2 3" key="1">
    <citation type="submission" date="2021-03" db="EMBL/GenBank/DDBJ databases">
        <title>Genomic Encyclopedia of Type Strains, Phase IV (KMG-IV): sequencing the most valuable type-strain genomes for metagenomic binning, comparative biology and taxonomic classification.</title>
        <authorList>
            <person name="Goeker M."/>
        </authorList>
    </citation>
    <scope>NUCLEOTIDE SEQUENCE [LARGE SCALE GENOMIC DNA]</scope>
    <source>
        <strain evidence="2 3">DSM 26048</strain>
    </source>
</reference>
<dbReference type="InterPro" id="IPR000415">
    <property type="entry name" value="Nitroreductase-like"/>
</dbReference>